<feature type="compositionally biased region" description="Gly residues" evidence="1">
    <location>
        <begin position="434"/>
        <end position="445"/>
    </location>
</feature>
<organism evidence="3 4">
    <name type="scientific">Tetrapyrgos nigripes</name>
    <dbReference type="NCBI Taxonomy" id="182062"/>
    <lineage>
        <taxon>Eukaryota</taxon>
        <taxon>Fungi</taxon>
        <taxon>Dikarya</taxon>
        <taxon>Basidiomycota</taxon>
        <taxon>Agaricomycotina</taxon>
        <taxon>Agaricomycetes</taxon>
        <taxon>Agaricomycetidae</taxon>
        <taxon>Agaricales</taxon>
        <taxon>Marasmiineae</taxon>
        <taxon>Marasmiaceae</taxon>
        <taxon>Tetrapyrgos</taxon>
    </lineage>
</organism>
<comment type="caution">
    <text evidence="3">The sequence shown here is derived from an EMBL/GenBank/DDBJ whole genome shotgun (WGS) entry which is preliminary data.</text>
</comment>
<dbReference type="Proteomes" id="UP000559256">
    <property type="component" value="Unassembled WGS sequence"/>
</dbReference>
<sequence length="471" mass="47750">MKSYVVLASLLSSAYGHGLIAAVTGANGVTTKGFGVSTNIPRNGTAEQPFQLDTPVLKNMVDDPCGATLQGGSINIQDGFTQALKEGSGSLPSIAADGSVTMTIHQVNADGGGPYVAEVNTDGTGQTWQTITVTQQVPGANGLLRGGPVDSQLVAVVPQGTKCTGGDSGNACLVRINNGGAGLEDSFANGAGPFGGCVAVINNDGSTGAAGNSTKGAAASNNNANANAAGAGRGRFRGNQRRTVSHRTDELRALMAKRQELDEEIELKRRELVERQLLTVDLIDELKTTTGTAIDIPIDAFAGQIDSAANGGNSSTAPDAILTKQQAVDLKKAVQNAIANVLIAMSQAQNISVDATGFTVANKLTAEKIAQANDAAAKALLDGTTTSINAGNAGVGEPNTALINSLLGGVSTVSVPAATATAANPAATAATNRGGNGNARNGGGRGRFRNAVFNKRQFRSRVARHLFDDSG</sequence>
<evidence type="ECO:0000256" key="1">
    <source>
        <dbReference type="SAM" id="MobiDB-lite"/>
    </source>
</evidence>
<dbReference type="AlphaFoldDB" id="A0A8H5FV46"/>
<evidence type="ECO:0000313" key="3">
    <source>
        <dbReference type="EMBL" id="KAF5350276.1"/>
    </source>
</evidence>
<name>A0A8H5FV46_9AGAR</name>
<dbReference type="InterPro" id="IPR021476">
    <property type="entry name" value="Egh16-like"/>
</dbReference>
<evidence type="ECO:0000256" key="2">
    <source>
        <dbReference type="SAM" id="SignalP"/>
    </source>
</evidence>
<dbReference type="OrthoDB" id="3241054at2759"/>
<feature type="compositionally biased region" description="Low complexity" evidence="1">
    <location>
        <begin position="210"/>
        <end position="230"/>
    </location>
</feature>
<accession>A0A8H5FV46</accession>
<dbReference type="PANTHER" id="PTHR34618:SF4">
    <property type="entry name" value="CAS1"/>
    <property type="match status" value="1"/>
</dbReference>
<dbReference type="PANTHER" id="PTHR34618">
    <property type="entry name" value="SURFACE PROTEIN MAS1, PUTATIVE-RELATED"/>
    <property type="match status" value="1"/>
</dbReference>
<protein>
    <submittedName>
        <fullName evidence="3">Uncharacterized protein</fullName>
    </submittedName>
</protein>
<feature type="compositionally biased region" description="Basic residues" evidence="1">
    <location>
        <begin position="234"/>
        <end position="245"/>
    </location>
</feature>
<gene>
    <name evidence="3" type="ORF">D9758_007808</name>
</gene>
<feature type="region of interest" description="Disordered" evidence="1">
    <location>
        <begin position="425"/>
        <end position="447"/>
    </location>
</feature>
<dbReference type="Pfam" id="PF11327">
    <property type="entry name" value="Egh16-like"/>
    <property type="match status" value="1"/>
</dbReference>
<dbReference type="EMBL" id="JAACJM010000076">
    <property type="protein sequence ID" value="KAF5350276.1"/>
    <property type="molecule type" value="Genomic_DNA"/>
</dbReference>
<evidence type="ECO:0000313" key="4">
    <source>
        <dbReference type="Proteomes" id="UP000559256"/>
    </source>
</evidence>
<keyword evidence="2" id="KW-0732">Signal</keyword>
<proteinExistence type="predicted"/>
<feature type="chain" id="PRO_5034584665" evidence="2">
    <location>
        <begin position="17"/>
        <end position="471"/>
    </location>
</feature>
<feature type="signal peptide" evidence="2">
    <location>
        <begin position="1"/>
        <end position="16"/>
    </location>
</feature>
<feature type="region of interest" description="Disordered" evidence="1">
    <location>
        <begin position="210"/>
        <end position="245"/>
    </location>
</feature>
<reference evidence="3 4" key="1">
    <citation type="journal article" date="2020" name="ISME J.">
        <title>Uncovering the hidden diversity of litter-decomposition mechanisms in mushroom-forming fungi.</title>
        <authorList>
            <person name="Floudas D."/>
            <person name="Bentzer J."/>
            <person name="Ahren D."/>
            <person name="Johansson T."/>
            <person name="Persson P."/>
            <person name="Tunlid A."/>
        </authorList>
    </citation>
    <scope>NUCLEOTIDE SEQUENCE [LARGE SCALE GENOMIC DNA]</scope>
    <source>
        <strain evidence="3 4">CBS 291.85</strain>
    </source>
</reference>
<keyword evidence="4" id="KW-1185">Reference proteome</keyword>